<feature type="domain" description="EngC GTPase" evidence="11">
    <location>
        <begin position="74"/>
        <end position="222"/>
    </location>
</feature>
<proteinExistence type="inferred from homology"/>
<accession>A0A135YWJ4</accession>
<reference evidence="13 14" key="1">
    <citation type="submission" date="2016-02" db="EMBL/GenBank/DDBJ databases">
        <authorList>
            <person name="Wen L."/>
            <person name="He K."/>
            <person name="Yang H."/>
        </authorList>
    </citation>
    <scope>NUCLEOTIDE SEQUENCE [LARGE SCALE GENOMIC DNA]</scope>
    <source>
        <strain evidence="13 14">MJR8628A</strain>
    </source>
</reference>
<dbReference type="GO" id="GO:0005525">
    <property type="term" value="F:GTP binding"/>
    <property type="evidence" value="ECO:0007669"/>
    <property type="project" value="UniProtKB-UniRule"/>
</dbReference>
<feature type="domain" description="CP-type G" evidence="12">
    <location>
        <begin position="65"/>
        <end position="224"/>
    </location>
</feature>
<dbReference type="Pfam" id="PF16745">
    <property type="entry name" value="RsgA_N"/>
    <property type="match status" value="1"/>
</dbReference>
<evidence type="ECO:0000259" key="11">
    <source>
        <dbReference type="PROSITE" id="PS50936"/>
    </source>
</evidence>
<comment type="subunit">
    <text evidence="10">Monomer. Associates with 30S ribosomal subunit, binds 16S rRNA.</text>
</comment>
<evidence type="ECO:0000256" key="4">
    <source>
        <dbReference type="ARBA" id="ARBA00022730"/>
    </source>
</evidence>
<dbReference type="PANTHER" id="PTHR32120:SF11">
    <property type="entry name" value="SMALL RIBOSOMAL SUBUNIT BIOGENESIS GTPASE RSGA 1, MITOCHONDRIAL-RELATED"/>
    <property type="match status" value="1"/>
</dbReference>
<keyword evidence="5 10" id="KW-0547">Nucleotide-binding</keyword>
<dbReference type="SUPFAM" id="SSF52540">
    <property type="entry name" value="P-loop containing nucleoside triphosphate hydrolases"/>
    <property type="match status" value="1"/>
</dbReference>
<feature type="binding site" evidence="10">
    <location>
        <begin position="114"/>
        <end position="117"/>
    </location>
    <ligand>
        <name>GTP</name>
        <dbReference type="ChEBI" id="CHEBI:37565"/>
    </ligand>
</feature>
<dbReference type="PROSITE" id="PS50936">
    <property type="entry name" value="ENGC_GTPASE"/>
    <property type="match status" value="1"/>
</dbReference>
<keyword evidence="9 10" id="KW-0342">GTP-binding</keyword>
<dbReference type="Gene3D" id="3.40.50.300">
    <property type="entry name" value="P-loop containing nucleotide triphosphate hydrolases"/>
    <property type="match status" value="1"/>
</dbReference>
<dbReference type="EMBL" id="LSQZ01000018">
    <property type="protein sequence ID" value="KXI13750.1"/>
    <property type="molecule type" value="Genomic_DNA"/>
</dbReference>
<dbReference type="eggNOG" id="COG1162">
    <property type="taxonomic scope" value="Bacteria"/>
</dbReference>
<dbReference type="InterPro" id="IPR027417">
    <property type="entry name" value="P-loop_NTPase"/>
</dbReference>
<evidence type="ECO:0000256" key="8">
    <source>
        <dbReference type="ARBA" id="ARBA00022884"/>
    </source>
</evidence>
<feature type="binding site" evidence="10">
    <location>
        <position position="255"/>
    </location>
    <ligand>
        <name>Zn(2+)</name>
        <dbReference type="ChEBI" id="CHEBI:29105"/>
    </ligand>
</feature>
<keyword evidence="1 10" id="KW-0963">Cytoplasm</keyword>
<feature type="binding site" evidence="10">
    <location>
        <position position="253"/>
    </location>
    <ligand>
        <name>Zn(2+)</name>
        <dbReference type="ChEBI" id="CHEBI:29105"/>
    </ligand>
</feature>
<dbReference type="Proteomes" id="UP000070326">
    <property type="component" value="Unassembled WGS sequence"/>
</dbReference>
<name>A0A135YWJ4_9FIRM</name>
<keyword evidence="4 10" id="KW-0699">rRNA-binding</keyword>
<feature type="binding site" evidence="10">
    <location>
        <begin position="166"/>
        <end position="174"/>
    </location>
    <ligand>
        <name>GTP</name>
        <dbReference type="ChEBI" id="CHEBI:37565"/>
    </ligand>
</feature>
<dbReference type="AlphaFoldDB" id="A0A135YWJ4"/>
<evidence type="ECO:0000256" key="2">
    <source>
        <dbReference type="ARBA" id="ARBA00022517"/>
    </source>
</evidence>
<evidence type="ECO:0000256" key="9">
    <source>
        <dbReference type="ARBA" id="ARBA00023134"/>
    </source>
</evidence>
<dbReference type="SUPFAM" id="SSF50249">
    <property type="entry name" value="Nucleic acid-binding proteins"/>
    <property type="match status" value="1"/>
</dbReference>
<dbReference type="HAMAP" id="MF_01820">
    <property type="entry name" value="GTPase_RsgA"/>
    <property type="match status" value="1"/>
</dbReference>
<dbReference type="InterPro" id="IPR031944">
    <property type="entry name" value="RsgA_N"/>
</dbReference>
<dbReference type="PANTHER" id="PTHR32120">
    <property type="entry name" value="SMALL RIBOSOMAL SUBUNIT BIOGENESIS GTPASE RSGA"/>
    <property type="match status" value="1"/>
</dbReference>
<dbReference type="InterPro" id="IPR010914">
    <property type="entry name" value="RsgA_GTPase_dom"/>
</dbReference>
<feature type="binding site" evidence="10">
    <location>
        <position position="261"/>
    </location>
    <ligand>
        <name>Zn(2+)</name>
        <dbReference type="ChEBI" id="CHEBI:29105"/>
    </ligand>
</feature>
<dbReference type="EC" id="3.6.1.-" evidence="10"/>
<dbReference type="NCBIfam" id="TIGR00157">
    <property type="entry name" value="ribosome small subunit-dependent GTPase A"/>
    <property type="match status" value="1"/>
</dbReference>
<evidence type="ECO:0000256" key="7">
    <source>
        <dbReference type="ARBA" id="ARBA00022833"/>
    </source>
</evidence>
<organism evidence="13 14">
    <name type="scientific">Peptostreptococcus anaerobius</name>
    <dbReference type="NCBI Taxonomy" id="1261"/>
    <lineage>
        <taxon>Bacteria</taxon>
        <taxon>Bacillati</taxon>
        <taxon>Bacillota</taxon>
        <taxon>Clostridia</taxon>
        <taxon>Peptostreptococcales</taxon>
        <taxon>Peptostreptococcaceae</taxon>
        <taxon>Peptostreptococcus</taxon>
    </lineage>
</organism>
<sequence length="297" mass="33684">MTKGIIIKGISSFYYVQVGEDIYECKARGIFRKKNMAPLVGDRVVLSILDEEDKKGIIDEILPRKSYLVRPPIANIDKVLITFSVKEPVPNLSLLDRFIILAEREELEIVILLTKTDLDEDRLISNQIKEEFESIGYPVIDVCARTGENIDRVIEEMEGCVSVFAGQSGVGKSSILNAIDPEFNLKTAEISQKLGRGKHTTRHAELYKIGKNAVVADTPGFSSFDVNELDPEELREYFVEFGEYSDCRFGNKCIHKNEPDCGVKEAVENGHISKRRYESYLQLLDEINNNGKFRRKL</sequence>
<dbReference type="GO" id="GO:0046872">
    <property type="term" value="F:metal ion binding"/>
    <property type="evidence" value="ECO:0007669"/>
    <property type="project" value="UniProtKB-KW"/>
</dbReference>
<dbReference type="GO" id="GO:0003924">
    <property type="term" value="F:GTPase activity"/>
    <property type="evidence" value="ECO:0007669"/>
    <property type="project" value="UniProtKB-UniRule"/>
</dbReference>
<dbReference type="InterPro" id="IPR030378">
    <property type="entry name" value="G_CP_dom"/>
</dbReference>
<protein>
    <recommendedName>
        <fullName evidence="10">Small ribosomal subunit biogenesis GTPase RsgA</fullName>
        <ecNumber evidence="10">3.6.1.-</ecNumber>
    </recommendedName>
</protein>
<keyword evidence="2 10" id="KW-0690">Ribosome biogenesis</keyword>
<comment type="subcellular location">
    <subcellularLocation>
        <location evidence="10">Cytoplasm</location>
    </subcellularLocation>
</comment>
<dbReference type="InterPro" id="IPR004881">
    <property type="entry name" value="Ribosome_biogen_GTPase_RsgA"/>
</dbReference>
<comment type="cofactor">
    <cofactor evidence="10">
        <name>Zn(2+)</name>
        <dbReference type="ChEBI" id="CHEBI:29105"/>
    </cofactor>
    <text evidence="10">Binds 1 zinc ion per subunit.</text>
</comment>
<keyword evidence="3 10" id="KW-0479">Metal-binding</keyword>
<comment type="similarity">
    <text evidence="10">Belongs to the TRAFAC class YlqF/YawG GTPase family. RsgA subfamily.</text>
</comment>
<dbReference type="Gene3D" id="2.40.50.140">
    <property type="entry name" value="Nucleic acid-binding proteins"/>
    <property type="match status" value="1"/>
</dbReference>
<feature type="binding site" evidence="10">
    <location>
        <position position="247"/>
    </location>
    <ligand>
        <name>Zn(2+)</name>
        <dbReference type="ChEBI" id="CHEBI:29105"/>
    </ligand>
</feature>
<evidence type="ECO:0000313" key="13">
    <source>
        <dbReference type="EMBL" id="KXI13750.1"/>
    </source>
</evidence>
<dbReference type="InterPro" id="IPR012340">
    <property type="entry name" value="NA-bd_OB-fold"/>
</dbReference>
<gene>
    <name evidence="10" type="primary">rsgA</name>
    <name evidence="13" type="ORF">HMPREF3195_00553</name>
</gene>
<dbReference type="RefSeq" id="WP_060916848.1">
    <property type="nucleotide sequence ID" value="NZ_JADMXM010000016.1"/>
</dbReference>
<keyword evidence="6 10" id="KW-0378">Hydrolase</keyword>
<dbReference type="Gene3D" id="1.10.40.50">
    <property type="entry name" value="Probable gtpase engc, domain 3"/>
    <property type="match status" value="1"/>
</dbReference>
<evidence type="ECO:0000313" key="14">
    <source>
        <dbReference type="Proteomes" id="UP000070326"/>
    </source>
</evidence>
<dbReference type="CDD" id="cd04466">
    <property type="entry name" value="S1_YloQ_GTPase"/>
    <property type="match status" value="1"/>
</dbReference>
<evidence type="ECO:0000256" key="10">
    <source>
        <dbReference type="HAMAP-Rule" id="MF_01820"/>
    </source>
</evidence>
<keyword evidence="7 10" id="KW-0862">Zinc</keyword>
<keyword evidence="8 10" id="KW-0694">RNA-binding</keyword>
<dbReference type="CDD" id="cd01854">
    <property type="entry name" value="YjeQ_EngC"/>
    <property type="match status" value="1"/>
</dbReference>
<evidence type="ECO:0000256" key="6">
    <source>
        <dbReference type="ARBA" id="ARBA00022801"/>
    </source>
</evidence>
<evidence type="ECO:0000256" key="1">
    <source>
        <dbReference type="ARBA" id="ARBA00022490"/>
    </source>
</evidence>
<dbReference type="STRING" id="1261.HMPREF3195_00553"/>
<comment type="function">
    <text evidence="10">One of several proteins that assist in the late maturation steps of the functional core of the 30S ribosomal subunit. Helps release RbfA from mature subunits. May play a role in the assembly of ribosomal proteins into the subunit. Circularly permuted GTPase that catalyzes slow GTP hydrolysis, GTPase activity is stimulated by the 30S ribosomal subunit.</text>
</comment>
<dbReference type="PATRIC" id="fig|1261.5.peg.559"/>
<dbReference type="GO" id="GO:0019843">
    <property type="term" value="F:rRNA binding"/>
    <property type="evidence" value="ECO:0007669"/>
    <property type="project" value="UniProtKB-KW"/>
</dbReference>
<dbReference type="Pfam" id="PF03193">
    <property type="entry name" value="RsgA_GTPase"/>
    <property type="match status" value="1"/>
</dbReference>
<evidence type="ECO:0000259" key="12">
    <source>
        <dbReference type="PROSITE" id="PS51721"/>
    </source>
</evidence>
<dbReference type="GO" id="GO:0005737">
    <property type="term" value="C:cytoplasm"/>
    <property type="evidence" value="ECO:0007669"/>
    <property type="project" value="UniProtKB-SubCell"/>
</dbReference>
<dbReference type="GO" id="GO:0042274">
    <property type="term" value="P:ribosomal small subunit biogenesis"/>
    <property type="evidence" value="ECO:0007669"/>
    <property type="project" value="UniProtKB-UniRule"/>
</dbReference>
<dbReference type="PROSITE" id="PS51721">
    <property type="entry name" value="G_CP"/>
    <property type="match status" value="1"/>
</dbReference>
<evidence type="ECO:0000256" key="5">
    <source>
        <dbReference type="ARBA" id="ARBA00022741"/>
    </source>
</evidence>
<evidence type="ECO:0000256" key="3">
    <source>
        <dbReference type="ARBA" id="ARBA00022723"/>
    </source>
</evidence>
<comment type="caution">
    <text evidence="13">The sequence shown here is derived from an EMBL/GenBank/DDBJ whole genome shotgun (WGS) entry which is preliminary data.</text>
</comment>